<evidence type="ECO:0000256" key="6">
    <source>
        <dbReference type="ARBA" id="ARBA00022475"/>
    </source>
</evidence>
<comment type="subcellular location">
    <subcellularLocation>
        <location evidence="2">Cell membrane</location>
        <topology evidence="2">Multi-pass membrane protein</topology>
    </subcellularLocation>
</comment>
<accession>A0A9D2IB70</accession>
<keyword evidence="5" id="KW-0813">Transport</keyword>
<evidence type="ECO:0000256" key="3">
    <source>
        <dbReference type="ARBA" id="ARBA00006669"/>
    </source>
</evidence>
<evidence type="ECO:0000313" key="12">
    <source>
        <dbReference type="Proteomes" id="UP000824259"/>
    </source>
</evidence>
<evidence type="ECO:0000256" key="10">
    <source>
        <dbReference type="SAM" id="Phobius"/>
    </source>
</evidence>
<feature type="transmembrane region" description="Helical" evidence="10">
    <location>
        <begin position="165"/>
        <end position="183"/>
    </location>
</feature>
<reference evidence="11" key="1">
    <citation type="journal article" date="2021" name="PeerJ">
        <title>Extensive microbial diversity within the chicken gut microbiome revealed by metagenomics and culture.</title>
        <authorList>
            <person name="Gilroy R."/>
            <person name="Ravi A."/>
            <person name="Getino M."/>
            <person name="Pursley I."/>
            <person name="Horton D.L."/>
            <person name="Alikhan N.F."/>
            <person name="Baker D."/>
            <person name="Gharbi K."/>
            <person name="Hall N."/>
            <person name="Watson M."/>
            <person name="Adriaenssens E.M."/>
            <person name="Foster-Nyarko E."/>
            <person name="Jarju S."/>
            <person name="Secka A."/>
            <person name="Antonio M."/>
            <person name="Oren A."/>
            <person name="Chaudhuri R.R."/>
            <person name="La Ragione R."/>
            <person name="Hildebrand F."/>
            <person name="Pallen M.J."/>
        </authorList>
    </citation>
    <scope>NUCLEOTIDE SEQUENCE</scope>
    <source>
        <strain evidence="11">CHK169-11906</strain>
    </source>
</reference>
<dbReference type="PANTHER" id="PTHR36122">
    <property type="entry name" value="NICOTINAMIDE RIBOSIDE TRANSPORTER PNUC"/>
    <property type="match status" value="1"/>
</dbReference>
<dbReference type="EMBL" id="DWYR01000005">
    <property type="protein sequence ID" value="HJA98219.1"/>
    <property type="molecule type" value="Genomic_DNA"/>
</dbReference>
<keyword evidence="9 10" id="KW-0472">Membrane</keyword>
<evidence type="ECO:0000313" key="11">
    <source>
        <dbReference type="EMBL" id="HJA98219.1"/>
    </source>
</evidence>
<keyword evidence="7 10" id="KW-0812">Transmembrane</keyword>
<comment type="function">
    <text evidence="1">Required for nicotinamide riboside transport across the inner membrane.</text>
</comment>
<dbReference type="NCBIfam" id="TIGR01528">
    <property type="entry name" value="NMN_trans_PnuC"/>
    <property type="match status" value="1"/>
</dbReference>
<feature type="transmembrane region" description="Helical" evidence="10">
    <location>
        <begin position="6"/>
        <end position="21"/>
    </location>
</feature>
<dbReference type="Pfam" id="PF04973">
    <property type="entry name" value="NMN_transporter"/>
    <property type="match status" value="1"/>
</dbReference>
<dbReference type="GO" id="GO:0005886">
    <property type="term" value="C:plasma membrane"/>
    <property type="evidence" value="ECO:0007669"/>
    <property type="project" value="UniProtKB-SubCell"/>
</dbReference>
<keyword evidence="6" id="KW-1003">Cell membrane</keyword>
<evidence type="ECO:0000256" key="8">
    <source>
        <dbReference type="ARBA" id="ARBA00022989"/>
    </source>
</evidence>
<dbReference type="AlphaFoldDB" id="A0A9D2IB70"/>
<evidence type="ECO:0000256" key="7">
    <source>
        <dbReference type="ARBA" id="ARBA00022692"/>
    </source>
</evidence>
<feature type="transmembrane region" description="Helical" evidence="10">
    <location>
        <begin position="142"/>
        <end position="159"/>
    </location>
</feature>
<reference evidence="11" key="2">
    <citation type="submission" date="2021-04" db="EMBL/GenBank/DDBJ databases">
        <authorList>
            <person name="Gilroy R."/>
        </authorList>
    </citation>
    <scope>NUCLEOTIDE SEQUENCE</scope>
    <source>
        <strain evidence="11">CHK169-11906</strain>
    </source>
</reference>
<name>A0A9D2IB70_9BACT</name>
<feature type="transmembrane region" description="Helical" evidence="10">
    <location>
        <begin position="118"/>
        <end position="135"/>
    </location>
</feature>
<dbReference type="GO" id="GO:0034257">
    <property type="term" value="F:nicotinamide riboside transmembrane transporter activity"/>
    <property type="evidence" value="ECO:0007669"/>
    <property type="project" value="InterPro"/>
</dbReference>
<dbReference type="PANTHER" id="PTHR36122:SF2">
    <property type="entry name" value="NICOTINAMIDE RIBOSIDE TRANSPORTER PNUC"/>
    <property type="match status" value="1"/>
</dbReference>
<evidence type="ECO:0000256" key="1">
    <source>
        <dbReference type="ARBA" id="ARBA00002672"/>
    </source>
</evidence>
<comment type="similarity">
    <text evidence="3">Belongs to the nicotinamide ribonucleoside (NR) uptake permease (TC 4.B.1) family.</text>
</comment>
<comment type="caution">
    <text evidence="11">The sequence shown here is derived from an EMBL/GenBank/DDBJ whole genome shotgun (WGS) entry which is preliminary data.</text>
</comment>
<evidence type="ECO:0000256" key="5">
    <source>
        <dbReference type="ARBA" id="ARBA00022448"/>
    </source>
</evidence>
<gene>
    <name evidence="11" type="primary">pnuC</name>
    <name evidence="11" type="ORF">H9779_01280</name>
</gene>
<evidence type="ECO:0000256" key="4">
    <source>
        <dbReference type="ARBA" id="ARBA00017522"/>
    </source>
</evidence>
<evidence type="ECO:0000256" key="9">
    <source>
        <dbReference type="ARBA" id="ARBA00023136"/>
    </source>
</evidence>
<dbReference type="InterPro" id="IPR006419">
    <property type="entry name" value="NMN_transpt_PnuC"/>
</dbReference>
<protein>
    <recommendedName>
        <fullName evidence="4">Nicotinamide riboside transporter PnuC</fullName>
    </recommendedName>
</protein>
<keyword evidence="8 10" id="KW-1133">Transmembrane helix</keyword>
<evidence type="ECO:0000256" key="2">
    <source>
        <dbReference type="ARBA" id="ARBA00004651"/>
    </source>
</evidence>
<feature type="transmembrane region" description="Helical" evidence="10">
    <location>
        <begin position="28"/>
        <end position="47"/>
    </location>
</feature>
<sequence>MDLKLVLQIVGFVLGMLYLWLEYRANIWLWLVGMVMPVVHGVLYYQAGLYADSAMNVYYLLAGLYGWIVWFRAPKRKDGGAIVHTPARRWPVLALAYVAVHGLIYWVLVTFTNSTVPFWDSLTTALSIIGIWMLSRKYVEQWLIWIVVNAVTVALYVYKDIPVTATLYLIYLVMGVAGYRRWLRVMKQPQ</sequence>
<dbReference type="Proteomes" id="UP000824259">
    <property type="component" value="Unassembled WGS sequence"/>
</dbReference>
<feature type="transmembrane region" description="Helical" evidence="10">
    <location>
        <begin position="53"/>
        <end position="71"/>
    </location>
</feature>
<feature type="transmembrane region" description="Helical" evidence="10">
    <location>
        <begin position="92"/>
        <end position="112"/>
    </location>
</feature>
<proteinExistence type="inferred from homology"/>
<organism evidence="11 12">
    <name type="scientific">Candidatus Alistipes avicola</name>
    <dbReference type="NCBI Taxonomy" id="2838432"/>
    <lineage>
        <taxon>Bacteria</taxon>
        <taxon>Pseudomonadati</taxon>
        <taxon>Bacteroidota</taxon>
        <taxon>Bacteroidia</taxon>
        <taxon>Bacteroidales</taxon>
        <taxon>Rikenellaceae</taxon>
        <taxon>Alistipes</taxon>
    </lineage>
</organism>